<dbReference type="EMBL" id="LSKU01000001">
    <property type="protein sequence ID" value="KXG44009.1"/>
    <property type="molecule type" value="Genomic_DNA"/>
</dbReference>
<dbReference type="STRING" id="1413211.U473_08320"/>
<name>A0A135L504_9BACI</name>
<protein>
    <recommendedName>
        <fullName evidence="4">DUF1294 domain-containing protein</fullName>
    </recommendedName>
</protein>
<feature type="transmembrane region" description="Helical" evidence="1">
    <location>
        <begin position="93"/>
        <end position="111"/>
    </location>
</feature>
<dbReference type="Proteomes" id="UP000070352">
    <property type="component" value="Unassembled WGS sequence"/>
</dbReference>
<evidence type="ECO:0000313" key="2">
    <source>
        <dbReference type="EMBL" id="KXG44009.1"/>
    </source>
</evidence>
<feature type="transmembrane region" description="Helical" evidence="1">
    <location>
        <begin position="63"/>
        <end position="81"/>
    </location>
</feature>
<keyword evidence="1" id="KW-0472">Membrane</keyword>
<keyword evidence="1" id="KW-0812">Transmembrane</keyword>
<gene>
    <name evidence="2" type="ORF">U473_08320</name>
</gene>
<dbReference type="AlphaFoldDB" id="A0A135L504"/>
<keyword evidence="1" id="KW-1133">Transmembrane helix</keyword>
<feature type="transmembrane region" description="Helical" evidence="1">
    <location>
        <begin position="6"/>
        <end position="23"/>
    </location>
</feature>
<evidence type="ECO:0000256" key="1">
    <source>
        <dbReference type="SAM" id="Phobius"/>
    </source>
</evidence>
<proteinExistence type="predicted"/>
<comment type="caution">
    <text evidence="2">The sequence shown here is derived from an EMBL/GenBank/DDBJ whole genome shotgun (WGS) entry which is preliminary data.</text>
</comment>
<dbReference type="Pfam" id="PF06961">
    <property type="entry name" value="DUF1294"/>
    <property type="match status" value="1"/>
</dbReference>
<evidence type="ECO:0000313" key="3">
    <source>
        <dbReference type="Proteomes" id="UP000070352"/>
    </source>
</evidence>
<dbReference type="InterPro" id="IPR010718">
    <property type="entry name" value="DUF1294"/>
</dbReference>
<feature type="transmembrane region" description="Helical" evidence="1">
    <location>
        <begin position="30"/>
        <end position="48"/>
    </location>
</feature>
<evidence type="ECO:0008006" key="4">
    <source>
        <dbReference type="Google" id="ProtNLM"/>
    </source>
</evidence>
<reference evidence="2 3" key="1">
    <citation type="submission" date="2016-02" db="EMBL/GenBank/DDBJ databases">
        <title>Draft Genome for Tepidibacillus decaturensis nov. sp. Strain Z9, an Anaerobic, Moderately Thermophilic and Heterotrophic Bacterium from Deep Subsurface of the Illinois Basin, USA.</title>
        <authorList>
            <person name="Dong Y."/>
            <person name="Chang J.Y."/>
            <person name="Sanford R."/>
            <person name="Fouke B.W."/>
        </authorList>
    </citation>
    <scope>NUCLEOTIDE SEQUENCE [LARGE SCALE GENOMIC DNA]</scope>
    <source>
        <strain evidence="2 3">Z9</strain>
    </source>
</reference>
<organism evidence="2 3">
    <name type="scientific">Tepidibacillus decaturensis</name>
    <dbReference type="NCBI Taxonomy" id="1413211"/>
    <lineage>
        <taxon>Bacteria</taxon>
        <taxon>Bacillati</taxon>
        <taxon>Bacillota</taxon>
        <taxon>Bacilli</taxon>
        <taxon>Bacillales</taxon>
        <taxon>Bacillaceae</taxon>
        <taxon>Tepidibacillus</taxon>
    </lineage>
</organism>
<sequence length="113" mass="13783">MKKNRLWIWGIPLIFMVLMLITYQFQQQKWLMILIIIFNLLSYFVFGYDKNKARRGKWRIPEQLFFVWAFFGGAIGIFAGMRTFHHKTLHPSFKYGIPILVLVNILLYRWIFY</sequence>
<accession>A0A135L504</accession>
<keyword evidence="3" id="KW-1185">Reference proteome</keyword>
<dbReference type="RefSeq" id="WP_235589083.1">
    <property type="nucleotide sequence ID" value="NZ_LSKU01000001.1"/>
</dbReference>